<reference evidence="11" key="1">
    <citation type="submission" date="2005-07" db="EMBL/GenBank/DDBJ databases">
        <title>A hyperthermophilic lifestyle for uncultured Archaea of the DHVE2 lineage: evidence from environmental genomics.</title>
        <authorList>
            <person name="Moussard H."/>
            <person name="Hennecke G."/>
            <person name="Moreira D."/>
            <person name="Jouffe V."/>
            <person name="Lopez-Garcia P."/>
            <person name="Jeanthon C."/>
        </authorList>
    </citation>
    <scope>NUCLEOTIDE SEQUENCE</scope>
</reference>
<dbReference type="GO" id="GO:0042555">
    <property type="term" value="C:MCM complex"/>
    <property type="evidence" value="ECO:0007669"/>
    <property type="project" value="TreeGrafter"/>
</dbReference>
<dbReference type="SUPFAM" id="SSF52540">
    <property type="entry name" value="P-loop containing nucleoside triphosphate hydrolases"/>
    <property type="match status" value="1"/>
</dbReference>
<evidence type="ECO:0000256" key="9">
    <source>
        <dbReference type="RuleBase" id="RU004070"/>
    </source>
</evidence>
<dbReference type="Pfam" id="PF17207">
    <property type="entry name" value="MCM_OB"/>
    <property type="match status" value="1"/>
</dbReference>
<name>Q3SAC5_9EURY</name>
<dbReference type="EMBL" id="DQ118403">
    <property type="protein sequence ID" value="AAZ32457.1"/>
    <property type="molecule type" value="Genomic_DNA"/>
</dbReference>
<dbReference type="GO" id="GO:0017116">
    <property type="term" value="F:single-stranded DNA helicase activity"/>
    <property type="evidence" value="ECO:0007669"/>
    <property type="project" value="TreeGrafter"/>
</dbReference>
<dbReference type="InterPro" id="IPR001208">
    <property type="entry name" value="MCM_dom"/>
</dbReference>
<evidence type="ECO:0000256" key="8">
    <source>
        <dbReference type="ARBA" id="ARBA00023125"/>
    </source>
</evidence>
<dbReference type="AlphaFoldDB" id="Q3SAC5"/>
<evidence type="ECO:0000256" key="1">
    <source>
        <dbReference type="ARBA" id="ARBA00008010"/>
    </source>
</evidence>
<evidence type="ECO:0000256" key="6">
    <source>
        <dbReference type="ARBA" id="ARBA00022806"/>
    </source>
</evidence>
<dbReference type="InterPro" id="IPR027417">
    <property type="entry name" value="P-loop_NTPase"/>
</dbReference>
<dbReference type="Gene3D" id="1.10.10.10">
    <property type="entry name" value="Winged helix-like DNA-binding domain superfamily/Winged helix DNA-binding domain"/>
    <property type="match status" value="1"/>
</dbReference>
<dbReference type="InterPro" id="IPR012340">
    <property type="entry name" value="NA-bd_OB-fold"/>
</dbReference>
<dbReference type="Gene3D" id="3.40.50.300">
    <property type="entry name" value="P-loop containing nucleotide triphosphate hydrolases"/>
    <property type="match status" value="1"/>
</dbReference>
<dbReference type="Gene3D" id="2.20.28.10">
    <property type="match status" value="1"/>
</dbReference>
<sequence>MDYTDDEIKGIWEEFLSQSEYSIKLLEVNDKYPYEKSLYVDFEDLVVFQPDFSEYVMEQPEKCLELGEAAIQNYLNTNHHIHLRIIKISDNFKMEIRKLRTTHIGKFVAIRGIIRRASEVRPKLKIGAFKCSDCGGINYEEQPGNRLVYPDKCEICGKPKGKIKFHLVPEDSVFEDFQVVEVQDTPESLRGGEQPQRITAVLKDDIAGTLVPGDRVIVNGIIKAQEVRIQNLLSTEFRMFLDINSIDREEKDLSTEEITEEDIEEIKELARDPEAIEKLKNSIAPTIYGMDTIKEALVLQMFGGVPKTMPDGTKIRGDIHVLLVGDPGTAKSQLLSKMAQLAPRGIYTSGKGSSAAGLTATAVRDETGRWTLEAGALVLADLGLAAIDEMDKMSTTDRDSIYQAMEQQIITVTKAGIYATLMSRCSVLGAANPKYGRFDPQSSIPNQIDLPVPLLSRFDVIFKILDTPNPNRDKATAEHILKVHLVGEKLSLGEEDIIVEQHLGEISPELLRKYVIYAKEHVIPKLSDDALKRISEEYLKMRGMYSDENQRVAITPRQLEAMIRLAEASARARLSDVVTTEDAKRAIRIVKEYMKDASSEDGQPDADILSSGTSSSTRQLIFSIKRFIEEYSAETMDAPYEKEVIEEFMGRNFPKHKIIEAIEKLRRGGEIIRDTRGRLRIA</sequence>
<accession>Q3SAC5</accession>
<dbReference type="SUPFAM" id="SSF50249">
    <property type="entry name" value="Nucleic acid-binding proteins"/>
    <property type="match status" value="1"/>
</dbReference>
<dbReference type="GO" id="GO:0003697">
    <property type="term" value="F:single-stranded DNA binding"/>
    <property type="evidence" value="ECO:0007669"/>
    <property type="project" value="TreeGrafter"/>
</dbReference>
<protein>
    <recommendedName>
        <fullName evidence="2">DNA helicase</fullName>
        <ecNumber evidence="2">3.6.4.12</ecNumber>
    </recommendedName>
</protein>
<keyword evidence="5" id="KW-0378">Hydrolase</keyword>
<dbReference type="Pfam" id="PF14551">
    <property type="entry name" value="MCM_N"/>
    <property type="match status" value="1"/>
</dbReference>
<evidence type="ECO:0000256" key="4">
    <source>
        <dbReference type="ARBA" id="ARBA00022741"/>
    </source>
</evidence>
<keyword evidence="3" id="KW-0235">DNA replication</keyword>
<dbReference type="PANTHER" id="PTHR11630:SF66">
    <property type="entry name" value="DNA REPLICATION LICENSING FACTOR MCM4"/>
    <property type="match status" value="1"/>
</dbReference>
<dbReference type="InterPro" id="IPR041562">
    <property type="entry name" value="MCM_lid"/>
</dbReference>
<dbReference type="GO" id="GO:0005524">
    <property type="term" value="F:ATP binding"/>
    <property type="evidence" value="ECO:0007669"/>
    <property type="project" value="UniProtKB-KW"/>
</dbReference>
<dbReference type="Gene3D" id="3.30.1640.10">
    <property type="entry name" value="mini-chromosome maintenance (MCM) complex, chain A, domain 1"/>
    <property type="match status" value="1"/>
</dbReference>
<comment type="similarity">
    <text evidence="1 9">Belongs to the MCM family.</text>
</comment>
<evidence type="ECO:0000256" key="7">
    <source>
        <dbReference type="ARBA" id="ARBA00022840"/>
    </source>
</evidence>
<dbReference type="InterPro" id="IPR033762">
    <property type="entry name" value="MCM_OB"/>
</dbReference>
<dbReference type="PROSITE" id="PS50051">
    <property type="entry name" value="MCM_2"/>
    <property type="match status" value="1"/>
</dbReference>
<organism evidence="11">
    <name type="scientific">uncultured euryarchaeote Alv-FOS1</name>
    <dbReference type="NCBI Taxonomy" id="337892"/>
    <lineage>
        <taxon>Archaea</taxon>
        <taxon>Methanobacteriati</taxon>
        <taxon>Methanobacteriota</taxon>
        <taxon>environmental samples</taxon>
    </lineage>
</organism>
<feature type="domain" description="MCM C-terminal AAA(+) ATPase" evidence="10">
    <location>
        <begin position="275"/>
        <end position="480"/>
    </location>
</feature>
<evidence type="ECO:0000313" key="11">
    <source>
        <dbReference type="EMBL" id="AAZ32457.1"/>
    </source>
</evidence>
<dbReference type="InterPro" id="IPR027925">
    <property type="entry name" value="MCM_N"/>
</dbReference>
<dbReference type="FunFam" id="3.40.50.300:FF:000826">
    <property type="entry name" value="Replicative DNA helicase Mcm"/>
    <property type="match status" value="1"/>
</dbReference>
<dbReference type="GO" id="GO:0006260">
    <property type="term" value="P:DNA replication"/>
    <property type="evidence" value="ECO:0007669"/>
    <property type="project" value="UniProtKB-KW"/>
</dbReference>
<dbReference type="SMART" id="SM00350">
    <property type="entry name" value="MCM"/>
    <property type="match status" value="1"/>
</dbReference>
<keyword evidence="4 9" id="KW-0547">Nucleotide-binding</keyword>
<dbReference type="InterPro" id="IPR031327">
    <property type="entry name" value="MCM"/>
</dbReference>
<keyword evidence="8 9" id="KW-0238">DNA-binding</keyword>
<evidence type="ECO:0000256" key="5">
    <source>
        <dbReference type="ARBA" id="ARBA00022801"/>
    </source>
</evidence>
<dbReference type="GO" id="GO:0016787">
    <property type="term" value="F:hydrolase activity"/>
    <property type="evidence" value="ECO:0007669"/>
    <property type="project" value="UniProtKB-KW"/>
</dbReference>
<evidence type="ECO:0000256" key="3">
    <source>
        <dbReference type="ARBA" id="ARBA00022705"/>
    </source>
</evidence>
<dbReference type="PANTHER" id="PTHR11630">
    <property type="entry name" value="DNA REPLICATION LICENSING FACTOR MCM FAMILY MEMBER"/>
    <property type="match status" value="1"/>
</dbReference>
<proteinExistence type="inferred from homology"/>
<evidence type="ECO:0000256" key="2">
    <source>
        <dbReference type="ARBA" id="ARBA00012551"/>
    </source>
</evidence>
<dbReference type="InterPro" id="IPR036388">
    <property type="entry name" value="WH-like_DNA-bd_sf"/>
</dbReference>
<keyword evidence="6" id="KW-0347">Helicase</keyword>
<keyword evidence="7 9" id="KW-0067">ATP-binding</keyword>
<dbReference type="PRINTS" id="PR01657">
    <property type="entry name" value="MCMFAMILY"/>
</dbReference>
<dbReference type="Gene3D" id="2.40.50.140">
    <property type="entry name" value="Nucleic acid-binding proteins"/>
    <property type="match status" value="1"/>
</dbReference>
<dbReference type="Pfam" id="PF00493">
    <property type="entry name" value="MCM"/>
    <property type="match status" value="1"/>
</dbReference>
<evidence type="ECO:0000259" key="10">
    <source>
        <dbReference type="PROSITE" id="PS50051"/>
    </source>
</evidence>
<dbReference type="Pfam" id="PF17855">
    <property type="entry name" value="MCM_lid"/>
    <property type="match status" value="1"/>
</dbReference>
<dbReference type="EC" id="3.6.4.12" evidence="2"/>